<keyword evidence="1" id="KW-0812">Transmembrane</keyword>
<keyword evidence="6" id="KW-1185">Reference proteome</keyword>
<gene>
    <name evidence="5" type="ORF">SAMN04488535_1693</name>
</gene>
<dbReference type="Pfam" id="PF16555">
    <property type="entry name" value="GramPos_pilinD1"/>
    <property type="match status" value="1"/>
</dbReference>
<evidence type="ECO:0000313" key="5">
    <source>
        <dbReference type="EMBL" id="SDM04463.1"/>
    </source>
</evidence>
<dbReference type="Gene3D" id="2.60.40.740">
    <property type="match status" value="1"/>
</dbReference>
<feature type="chain" id="PRO_5009245335" evidence="2">
    <location>
        <begin position="36"/>
        <end position="509"/>
    </location>
</feature>
<proteinExistence type="predicted"/>
<keyword evidence="2" id="KW-0732">Signal</keyword>
<evidence type="ECO:0000256" key="1">
    <source>
        <dbReference type="SAM" id="Phobius"/>
    </source>
</evidence>
<dbReference type="InterPro" id="IPR048052">
    <property type="entry name" value="FM1-like"/>
</dbReference>
<dbReference type="Gene3D" id="2.60.40.10">
    <property type="entry name" value="Immunoglobulins"/>
    <property type="match status" value="2"/>
</dbReference>
<dbReference type="InterPro" id="IPR026466">
    <property type="entry name" value="Fim_isopep_form_D2_dom"/>
</dbReference>
<reference evidence="6" key="1">
    <citation type="submission" date="2016-10" db="EMBL/GenBank/DDBJ databases">
        <authorList>
            <person name="Varghese N."/>
            <person name="Submissions S."/>
        </authorList>
    </citation>
    <scope>NUCLEOTIDE SEQUENCE [LARGE SCALE GENOMIC DNA]</scope>
    <source>
        <strain evidence="6">DSM 20632</strain>
    </source>
</reference>
<dbReference type="InterPro" id="IPR013783">
    <property type="entry name" value="Ig-like_fold"/>
</dbReference>
<evidence type="ECO:0000259" key="4">
    <source>
        <dbReference type="Pfam" id="PF17802"/>
    </source>
</evidence>
<dbReference type="InterPro" id="IPR041033">
    <property type="entry name" value="SpaA_PFL_dom_1"/>
</dbReference>
<dbReference type="STRING" id="38302.SAMN04488535_1693"/>
<organism evidence="5 6">
    <name type="scientific">Corynebacterium mycetoides</name>
    <dbReference type="NCBI Taxonomy" id="38302"/>
    <lineage>
        <taxon>Bacteria</taxon>
        <taxon>Bacillati</taxon>
        <taxon>Actinomycetota</taxon>
        <taxon>Actinomycetes</taxon>
        <taxon>Mycobacteriales</taxon>
        <taxon>Corynebacteriaceae</taxon>
        <taxon>Corynebacterium</taxon>
    </lineage>
</organism>
<accession>A0A1G9Q0M1</accession>
<dbReference type="NCBIfam" id="NF033902">
    <property type="entry name" value="iso_D2_wall_anc"/>
    <property type="match status" value="1"/>
</dbReference>
<dbReference type="RefSeq" id="WP_092151210.1">
    <property type="nucleotide sequence ID" value="NZ_LT629700.1"/>
</dbReference>
<dbReference type="GO" id="GO:0005975">
    <property type="term" value="P:carbohydrate metabolic process"/>
    <property type="evidence" value="ECO:0007669"/>
    <property type="project" value="UniProtKB-ARBA"/>
</dbReference>
<feature type="transmembrane region" description="Helical" evidence="1">
    <location>
        <begin position="483"/>
        <end position="504"/>
    </location>
</feature>
<feature type="domain" description="Gram-positive pilin subunit D1 N-terminal" evidence="3">
    <location>
        <begin position="46"/>
        <end position="183"/>
    </location>
</feature>
<feature type="signal peptide" evidence="2">
    <location>
        <begin position="1"/>
        <end position="35"/>
    </location>
</feature>
<dbReference type="AlphaFoldDB" id="A0A1G9Q0M1"/>
<dbReference type="NCBIfam" id="TIGR04226">
    <property type="entry name" value="RrgB_K2N_iso_D2"/>
    <property type="match status" value="1"/>
</dbReference>
<dbReference type="EMBL" id="LT629700">
    <property type="protein sequence ID" value="SDM04463.1"/>
    <property type="molecule type" value="Genomic_DNA"/>
</dbReference>
<dbReference type="InterPro" id="IPR032364">
    <property type="entry name" value="GramPos_pilinD1_N"/>
</dbReference>
<evidence type="ECO:0000313" key="6">
    <source>
        <dbReference type="Proteomes" id="UP000199350"/>
    </source>
</evidence>
<name>A0A1G9Q0M1_9CORY</name>
<feature type="domain" description="SpaA-like prealbumin fold" evidence="4">
    <location>
        <begin position="349"/>
        <end position="455"/>
    </location>
</feature>
<keyword evidence="1" id="KW-0472">Membrane</keyword>
<evidence type="ECO:0000256" key="2">
    <source>
        <dbReference type="SAM" id="SignalP"/>
    </source>
</evidence>
<dbReference type="Pfam" id="PF17802">
    <property type="entry name" value="SpaA"/>
    <property type="match status" value="1"/>
</dbReference>
<protein>
    <submittedName>
        <fullName evidence="5">LPXTG-motif cell wall anchor domain-containing protein/fimbrial isopeptide formation D2 domain-containing protein</fullName>
    </submittedName>
</protein>
<evidence type="ECO:0000259" key="3">
    <source>
        <dbReference type="Pfam" id="PF16555"/>
    </source>
</evidence>
<dbReference type="OrthoDB" id="3199332at2"/>
<dbReference type="Proteomes" id="UP000199350">
    <property type="component" value="Chromosome I"/>
</dbReference>
<sequence length="509" mass="53119">MARAINRTVAVALATGLAFSGAVSTTALISAPAFAQTQQTIGTDGGTLTVHKFLNPDKITDSTQGQKATDLPQAGDPMPGAIFTATRINLDLKKPEEFEKAATLTPAQAASLLTSETYIQTTGDTGQAVFDLPLGAYLIRETPTDAQLNAGLVPAAPFIAYMPMTTPDGDTWNRDVHVYPKNTKLTTDERVDDANTHPVMDGEDGKVTYTIDATVPVLPQDRTLTSFNIVDTFNNAELTNPKVDSVKIGDTVLIEGVDYTVTTGTVTGPGDANASLTITLTPEGLKELTGGQTITVTLTGDVAQVGENGLKDGAVTNNSYTTGTTEVTGQPGEATTFTTPQDSVTSYFGQILVNKVDEATEPVKGSAVFDLYKVADQGDGVCNDLTGAQSVVKDFKVVDGTGVINALHVTDLQNDTAAIADTYCLIETQAPAGYLLDETPHAFTLTQAQATAPTTAGDYTLISQQITVKNRVQPPLTLPNTGGMGVALLILAGILIVGGGAYAARRNAA</sequence>
<keyword evidence="1" id="KW-1133">Transmembrane helix</keyword>
<dbReference type="NCBIfam" id="TIGR01167">
    <property type="entry name" value="LPXTG_anchor"/>
    <property type="match status" value="1"/>
</dbReference>